<dbReference type="EMBL" id="CP060791">
    <property type="protein sequence ID" value="QVE48925.1"/>
    <property type="molecule type" value="Genomic_DNA"/>
</dbReference>
<dbReference type="GeneID" id="301704840"/>
<gene>
    <name evidence="10" type="ORF">H9Q19_04385</name>
</gene>
<feature type="domain" description="ABC transporter" evidence="8">
    <location>
        <begin position="399"/>
        <end position="632"/>
    </location>
</feature>
<reference evidence="10 11" key="1">
    <citation type="submission" date="2020-08" db="EMBL/GenBank/DDBJ databases">
        <title>Isolation and characterization of novel Chlamydia from Siamese crocodiles (Crocodylus siamensis).</title>
        <authorList>
            <person name="Sariya L."/>
        </authorList>
    </citation>
    <scope>NUCLEOTIDE SEQUENCE [LARGE SCALE GENOMIC DNA]</scope>
    <source>
        <strain evidence="10 11">No. 12</strain>
    </source>
</reference>
<dbReference type="Pfam" id="PF00664">
    <property type="entry name" value="ABC_membrane"/>
    <property type="match status" value="1"/>
</dbReference>
<dbReference type="Gene3D" id="3.40.50.300">
    <property type="entry name" value="P-loop containing nucleotide triphosphate hydrolases"/>
    <property type="match status" value="1"/>
</dbReference>
<dbReference type="SMART" id="SM00382">
    <property type="entry name" value="AAA"/>
    <property type="match status" value="1"/>
</dbReference>
<evidence type="ECO:0000256" key="6">
    <source>
        <dbReference type="ARBA" id="ARBA00023136"/>
    </source>
</evidence>
<dbReference type="InterPro" id="IPR003439">
    <property type="entry name" value="ABC_transporter-like_ATP-bd"/>
</dbReference>
<sequence length="655" mass="73146">MKLLLKAVLRHKKHLTLLGFSLLAILGLTISSQAEIFSLGIIAKTGPDAFVLFARKENNRLLKAPQLSQEQILERWSDISPNSDTITSAQAQAYISRYGRGTTSITSRLSRLISQHIDLSHFGSLALFLVVVAIFKAVTLFFQRFLSQVVAIRVSCDLRRDYFKALQRLPMTFFHTHDMGNLSSRVVTDSTSIAQAVNSLMVNYVQAPITLTLALAVCLSISWKFSLLVSVAFPVLILPIVIIARKIKALAKRIQKNQDKFSSVLLDFLAGIVTVKVFRTESFAFKKYCDQNNQIANLEEKSAVYGLLPRPLLHTIASLFFAFVVIIGLYKFNIPPEELIVFCGLLYLIYDPVKKFGDENTTIMKGCAAAERFYEVLSHPDLHHESEDSQEFLGLTRSIEFRDVSFSYDNEKAVLKELNFTINKGEAIGIVGPTGSGKTTISKLLPRLYEIAQGEILLDGISIKDYSKSSLRNHIGCVLQNPFLFYDTIWNNLTCGKDIPEDDVIHALKQAYAYEFVQKMPQGVHSLLEESGKNLSGGQQQRLTIARALLKNASILILDEATSSLDAISENYIKEIIGQLKGQCTQIIIAHKLSTLEYVDRVIYLEQGKKVAEGIKDELLSSCPAFLKMWELSGTKDWEASPSTSSDLITPLSLR</sequence>
<dbReference type="InterPro" id="IPR036640">
    <property type="entry name" value="ABC1_TM_sf"/>
</dbReference>
<evidence type="ECO:0000256" key="4">
    <source>
        <dbReference type="ARBA" id="ARBA00022840"/>
    </source>
</evidence>
<dbReference type="GO" id="GO:0005524">
    <property type="term" value="F:ATP binding"/>
    <property type="evidence" value="ECO:0007669"/>
    <property type="project" value="UniProtKB-KW"/>
</dbReference>
<evidence type="ECO:0000256" key="1">
    <source>
        <dbReference type="ARBA" id="ARBA00004651"/>
    </source>
</evidence>
<dbReference type="InterPro" id="IPR027417">
    <property type="entry name" value="P-loop_NTPase"/>
</dbReference>
<dbReference type="InterPro" id="IPR003593">
    <property type="entry name" value="AAA+_ATPase"/>
</dbReference>
<dbReference type="InterPro" id="IPR011527">
    <property type="entry name" value="ABC1_TM_dom"/>
</dbReference>
<organism evidence="10 11">
    <name type="scientific">Chlamydia crocodili</name>
    <dbReference type="NCBI Taxonomy" id="2766982"/>
    <lineage>
        <taxon>Bacteria</taxon>
        <taxon>Pseudomonadati</taxon>
        <taxon>Chlamydiota</taxon>
        <taxon>Chlamydiia</taxon>
        <taxon>Chlamydiales</taxon>
        <taxon>Chlamydiaceae</taxon>
        <taxon>Chlamydia/Chlamydophila group</taxon>
        <taxon>Chlamydia</taxon>
    </lineage>
</organism>
<feature type="transmembrane region" description="Helical" evidence="7">
    <location>
        <begin position="122"/>
        <end position="142"/>
    </location>
</feature>
<feature type="transmembrane region" description="Helical" evidence="7">
    <location>
        <begin position="228"/>
        <end position="247"/>
    </location>
</feature>
<dbReference type="RefSeq" id="WP_213240672.1">
    <property type="nucleotide sequence ID" value="NZ_CP060791.1"/>
</dbReference>
<dbReference type="Gene3D" id="1.20.1560.10">
    <property type="entry name" value="ABC transporter type 1, transmembrane domain"/>
    <property type="match status" value="1"/>
</dbReference>
<accession>A0ABX8CGJ6</accession>
<dbReference type="InterPro" id="IPR039421">
    <property type="entry name" value="Type_1_exporter"/>
</dbReference>
<dbReference type="PANTHER" id="PTHR24221">
    <property type="entry name" value="ATP-BINDING CASSETTE SUB-FAMILY B"/>
    <property type="match status" value="1"/>
</dbReference>
<evidence type="ECO:0000313" key="10">
    <source>
        <dbReference type="EMBL" id="QVE48925.1"/>
    </source>
</evidence>
<evidence type="ECO:0000256" key="5">
    <source>
        <dbReference type="ARBA" id="ARBA00022989"/>
    </source>
</evidence>
<dbReference type="PROSITE" id="PS00211">
    <property type="entry name" value="ABC_TRANSPORTER_1"/>
    <property type="match status" value="1"/>
</dbReference>
<evidence type="ECO:0000256" key="7">
    <source>
        <dbReference type="SAM" id="Phobius"/>
    </source>
</evidence>
<dbReference type="PROSITE" id="PS50893">
    <property type="entry name" value="ABC_TRANSPORTER_2"/>
    <property type="match status" value="1"/>
</dbReference>
<dbReference type="CDD" id="cd18552">
    <property type="entry name" value="ABC_6TM_MsbA_like"/>
    <property type="match status" value="1"/>
</dbReference>
<evidence type="ECO:0000259" key="9">
    <source>
        <dbReference type="PROSITE" id="PS50929"/>
    </source>
</evidence>
<feature type="domain" description="ABC transmembrane type-1" evidence="9">
    <location>
        <begin position="105"/>
        <end position="365"/>
    </location>
</feature>
<dbReference type="SUPFAM" id="SSF52540">
    <property type="entry name" value="P-loop containing nucleoside triphosphate hydrolases"/>
    <property type="match status" value="1"/>
</dbReference>
<dbReference type="InterPro" id="IPR017871">
    <property type="entry name" value="ABC_transporter-like_CS"/>
</dbReference>
<comment type="subcellular location">
    <subcellularLocation>
        <location evidence="1">Cell membrane</location>
        <topology evidence="1">Multi-pass membrane protein</topology>
    </subcellularLocation>
</comment>
<keyword evidence="5 7" id="KW-1133">Transmembrane helix</keyword>
<keyword evidence="3" id="KW-0547">Nucleotide-binding</keyword>
<feature type="transmembrane region" description="Helical" evidence="7">
    <location>
        <begin position="201"/>
        <end position="222"/>
    </location>
</feature>
<keyword evidence="6 7" id="KW-0472">Membrane</keyword>
<proteinExistence type="predicted"/>
<keyword evidence="2 7" id="KW-0812">Transmembrane</keyword>
<dbReference type="PROSITE" id="PS50929">
    <property type="entry name" value="ABC_TM1F"/>
    <property type="match status" value="1"/>
</dbReference>
<feature type="transmembrane region" description="Helical" evidence="7">
    <location>
        <begin position="312"/>
        <end position="330"/>
    </location>
</feature>
<keyword evidence="11" id="KW-1185">Reference proteome</keyword>
<dbReference type="SUPFAM" id="SSF90123">
    <property type="entry name" value="ABC transporter transmembrane region"/>
    <property type="match status" value="1"/>
</dbReference>
<dbReference type="Proteomes" id="UP000680625">
    <property type="component" value="Chromosome"/>
</dbReference>
<evidence type="ECO:0000256" key="2">
    <source>
        <dbReference type="ARBA" id="ARBA00022692"/>
    </source>
</evidence>
<dbReference type="PANTHER" id="PTHR24221:SF654">
    <property type="entry name" value="ATP-BINDING CASSETTE SUB-FAMILY B MEMBER 6"/>
    <property type="match status" value="1"/>
</dbReference>
<protein>
    <submittedName>
        <fullName evidence="10">ABC transporter ATP-binding protein</fullName>
    </submittedName>
</protein>
<evidence type="ECO:0000256" key="3">
    <source>
        <dbReference type="ARBA" id="ARBA00022741"/>
    </source>
</evidence>
<evidence type="ECO:0000259" key="8">
    <source>
        <dbReference type="PROSITE" id="PS50893"/>
    </source>
</evidence>
<name>A0ABX8CGJ6_9CHLA</name>
<keyword evidence="4 10" id="KW-0067">ATP-binding</keyword>
<dbReference type="Pfam" id="PF00005">
    <property type="entry name" value="ABC_tran"/>
    <property type="match status" value="1"/>
</dbReference>
<evidence type="ECO:0000313" key="11">
    <source>
        <dbReference type="Proteomes" id="UP000680625"/>
    </source>
</evidence>